<dbReference type="EMBL" id="CABVHY010000053">
    <property type="protein sequence ID" value="VVO43852.1"/>
    <property type="molecule type" value="Genomic_DNA"/>
</dbReference>
<organism evidence="1 2">
    <name type="scientific">Pseudomonas fluorescens</name>
    <dbReference type="NCBI Taxonomy" id="294"/>
    <lineage>
        <taxon>Bacteria</taxon>
        <taxon>Pseudomonadati</taxon>
        <taxon>Pseudomonadota</taxon>
        <taxon>Gammaproteobacteria</taxon>
        <taxon>Pseudomonadales</taxon>
        <taxon>Pseudomonadaceae</taxon>
        <taxon>Pseudomonas</taxon>
    </lineage>
</organism>
<evidence type="ECO:0000313" key="2">
    <source>
        <dbReference type="Proteomes" id="UP000379480"/>
    </source>
</evidence>
<sequence length="42" mass="4859">MSTPEQRQVDRMIDRRFHFKSRDVVDGGSNTRVDAIEHDVTG</sequence>
<protein>
    <submittedName>
        <fullName evidence="1">Uncharacterized protein</fullName>
    </submittedName>
</protein>
<name>A0A5E7FZB9_PSEFL</name>
<dbReference type="Proteomes" id="UP000379480">
    <property type="component" value="Unassembled WGS sequence"/>
</dbReference>
<reference evidence="1 2" key="1">
    <citation type="submission" date="2019-09" db="EMBL/GenBank/DDBJ databases">
        <authorList>
            <person name="Chandra G."/>
            <person name="Truman W A."/>
        </authorList>
    </citation>
    <scope>NUCLEOTIDE SEQUENCE [LARGE SCALE GENOMIC DNA]</scope>
    <source>
        <strain evidence="1">PS723</strain>
    </source>
</reference>
<accession>A0A5E7FZB9</accession>
<gene>
    <name evidence="1" type="ORF">PS723_06254</name>
</gene>
<dbReference type="RefSeq" id="WP_263596397.1">
    <property type="nucleotide sequence ID" value="NZ_CABVHY010000053.1"/>
</dbReference>
<proteinExistence type="predicted"/>
<evidence type="ECO:0000313" key="1">
    <source>
        <dbReference type="EMBL" id="VVO43852.1"/>
    </source>
</evidence>
<dbReference type="AlphaFoldDB" id="A0A5E7FZB9"/>